<name>A0ABP0C497_9PEZI</name>
<reference evidence="2 3" key="1">
    <citation type="submission" date="2024-01" db="EMBL/GenBank/DDBJ databases">
        <authorList>
            <person name="Allen C."/>
            <person name="Tagirdzhanova G."/>
        </authorList>
    </citation>
    <scope>NUCLEOTIDE SEQUENCE [LARGE SCALE GENOMIC DNA]</scope>
</reference>
<protein>
    <submittedName>
        <fullName evidence="2">Uncharacterized protein</fullName>
    </submittedName>
</protein>
<keyword evidence="3" id="KW-1185">Reference proteome</keyword>
<dbReference type="EMBL" id="CAWUHD010000068">
    <property type="protein sequence ID" value="CAK7226789.1"/>
    <property type="molecule type" value="Genomic_DNA"/>
</dbReference>
<dbReference type="Proteomes" id="UP001642482">
    <property type="component" value="Unassembled WGS sequence"/>
</dbReference>
<proteinExistence type="predicted"/>
<feature type="region of interest" description="Disordered" evidence="1">
    <location>
        <begin position="124"/>
        <end position="143"/>
    </location>
</feature>
<evidence type="ECO:0000313" key="2">
    <source>
        <dbReference type="EMBL" id="CAK7226789.1"/>
    </source>
</evidence>
<organism evidence="2 3">
    <name type="scientific">Sporothrix eucalyptigena</name>
    <dbReference type="NCBI Taxonomy" id="1812306"/>
    <lineage>
        <taxon>Eukaryota</taxon>
        <taxon>Fungi</taxon>
        <taxon>Dikarya</taxon>
        <taxon>Ascomycota</taxon>
        <taxon>Pezizomycotina</taxon>
        <taxon>Sordariomycetes</taxon>
        <taxon>Sordariomycetidae</taxon>
        <taxon>Ophiostomatales</taxon>
        <taxon>Ophiostomataceae</taxon>
        <taxon>Sporothrix</taxon>
    </lineage>
</organism>
<comment type="caution">
    <text evidence="2">The sequence shown here is derived from an EMBL/GenBank/DDBJ whole genome shotgun (WGS) entry which is preliminary data.</text>
</comment>
<feature type="compositionally biased region" description="Basic and acidic residues" evidence="1">
    <location>
        <begin position="72"/>
        <end position="87"/>
    </location>
</feature>
<accession>A0ABP0C497</accession>
<evidence type="ECO:0000313" key="3">
    <source>
        <dbReference type="Proteomes" id="UP001642482"/>
    </source>
</evidence>
<gene>
    <name evidence="2" type="ORF">SEUCBS140593_006360</name>
</gene>
<feature type="region of interest" description="Disordered" evidence="1">
    <location>
        <begin position="148"/>
        <end position="169"/>
    </location>
</feature>
<feature type="compositionally biased region" description="Low complexity" evidence="1">
    <location>
        <begin position="149"/>
        <end position="169"/>
    </location>
</feature>
<feature type="region of interest" description="Disordered" evidence="1">
    <location>
        <begin position="72"/>
        <end position="100"/>
    </location>
</feature>
<evidence type="ECO:0000256" key="1">
    <source>
        <dbReference type="SAM" id="MobiDB-lite"/>
    </source>
</evidence>
<sequence length="169" mass="17320">MSKNTFFDDLTTGLKGIRGAGDALRGELLESIDRTFDNNPSHPTTAAETSKNRTIAEQGRAAMKRAEEMVARREQAYRDRKEAKVAEHSGTAGTAETAVPASAAFDGSGAQAGAVPVATHETTSDAYTGTGVPEKTDAAGTAGVGTYGAGVPAAEGYATNTNTTTGTHP</sequence>